<dbReference type="AlphaFoldDB" id="A0A1R1X5F5"/>
<evidence type="ECO:0000313" key="1">
    <source>
        <dbReference type="EMBL" id="OMJ09863.1"/>
    </source>
</evidence>
<reference evidence="2" key="1">
    <citation type="submission" date="2017-01" db="EMBL/GenBank/DDBJ databases">
        <authorList>
            <person name="Wang Y."/>
            <person name="White M."/>
            <person name="Kvist S."/>
            <person name="Moncalvo J.-M."/>
        </authorList>
    </citation>
    <scope>NUCLEOTIDE SEQUENCE [LARGE SCALE GENOMIC DNA]</scope>
    <source>
        <strain evidence="2">ID-206-W2</strain>
    </source>
</reference>
<evidence type="ECO:0000313" key="2">
    <source>
        <dbReference type="Proteomes" id="UP000187429"/>
    </source>
</evidence>
<sequence length="102" mass="12077">MKLNFNEYFEELNSTSIEACEFIECSDHMTEMEEFDIFGYKHELNPLKSDKIKLKKEGGGSLQQKSPEKTESFTYICKRASYSQRILRFFYESAQKVYVDTQ</sequence>
<dbReference type="Proteomes" id="UP000187429">
    <property type="component" value="Unassembled WGS sequence"/>
</dbReference>
<gene>
    <name evidence="1" type="ORF">AYI69_g10478</name>
</gene>
<accession>A0A1R1X5F5</accession>
<proteinExistence type="predicted"/>
<comment type="caution">
    <text evidence="1">The sequence shown here is derived from an EMBL/GenBank/DDBJ whole genome shotgun (WGS) entry which is preliminary data.</text>
</comment>
<dbReference type="EMBL" id="LSSM01006884">
    <property type="protein sequence ID" value="OMJ09863.1"/>
    <property type="molecule type" value="Genomic_DNA"/>
</dbReference>
<organism evidence="1 2">
    <name type="scientific">Smittium culicis</name>
    <dbReference type="NCBI Taxonomy" id="133412"/>
    <lineage>
        <taxon>Eukaryota</taxon>
        <taxon>Fungi</taxon>
        <taxon>Fungi incertae sedis</taxon>
        <taxon>Zoopagomycota</taxon>
        <taxon>Kickxellomycotina</taxon>
        <taxon>Harpellomycetes</taxon>
        <taxon>Harpellales</taxon>
        <taxon>Legeriomycetaceae</taxon>
        <taxon>Smittium</taxon>
    </lineage>
</organism>
<protein>
    <submittedName>
        <fullName evidence="1">Uncharacterized protein</fullName>
    </submittedName>
</protein>
<name>A0A1R1X5F5_9FUNG</name>
<keyword evidence="2" id="KW-1185">Reference proteome</keyword>